<sequence>MKLAIESENFSKVPLETIVQNLEFDYEMQWPMNLIITPSHLNIYNKIFRFMMSLCLEKLRLVDLNMKDLSNRCNDKMAVHSLMLTRFRLSNTISSIFSFLLSQKLKAFLTQKISLNVQTDDICGSKTFDEMCKKHDSTVKRLLAISFLDGTHDILHRAIVKILDSSKNLALCWNCSETRYLQAQSIENEVDKCHKFLSYIVGKSQDSETDDGCISAQRQIWLNDFDDRIVHLNTNSAGKISNPSWIVLCNLARGAKVNIQLAKDAKCILKQLEKLLPEAFKRSKIYAGRQCLVSDKWNALATGTVNSEKLEYHCMKSG</sequence>
<evidence type="ECO:0000313" key="8">
    <source>
        <dbReference type="WBParaSite" id="nRc.2.0.1.t46204-RA"/>
    </source>
</evidence>
<evidence type="ECO:0000256" key="5">
    <source>
        <dbReference type="RuleBase" id="RU363050"/>
    </source>
</evidence>
<keyword evidence="3 5" id="KW-0493">Microtubule</keyword>
<dbReference type="GO" id="GO:0000930">
    <property type="term" value="C:gamma-tubulin complex"/>
    <property type="evidence" value="ECO:0007669"/>
    <property type="project" value="TreeGrafter"/>
</dbReference>
<dbReference type="GO" id="GO:0043015">
    <property type="term" value="F:gamma-tubulin binding"/>
    <property type="evidence" value="ECO:0007669"/>
    <property type="project" value="InterPro"/>
</dbReference>
<dbReference type="GO" id="GO:0031122">
    <property type="term" value="P:cytoplasmic microtubule organization"/>
    <property type="evidence" value="ECO:0007669"/>
    <property type="project" value="TreeGrafter"/>
</dbReference>
<keyword evidence="2 5" id="KW-0963">Cytoplasm</keyword>
<dbReference type="GO" id="GO:0051011">
    <property type="term" value="F:microtubule minus-end binding"/>
    <property type="evidence" value="ECO:0007669"/>
    <property type="project" value="TreeGrafter"/>
</dbReference>
<evidence type="ECO:0000256" key="3">
    <source>
        <dbReference type="ARBA" id="ARBA00022701"/>
    </source>
</evidence>
<dbReference type="GO" id="GO:0000278">
    <property type="term" value="P:mitotic cell cycle"/>
    <property type="evidence" value="ECO:0007669"/>
    <property type="project" value="TreeGrafter"/>
</dbReference>
<proteinExistence type="inferred from homology"/>
<evidence type="ECO:0000313" key="7">
    <source>
        <dbReference type="Proteomes" id="UP000887565"/>
    </source>
</evidence>
<dbReference type="Proteomes" id="UP000887565">
    <property type="component" value="Unplaced"/>
</dbReference>
<feature type="domain" description="Gamma tubulin complex component C-terminal" evidence="6">
    <location>
        <begin position="20"/>
        <end position="182"/>
    </location>
</feature>
<dbReference type="GO" id="GO:0000922">
    <property type="term" value="C:spindle pole"/>
    <property type="evidence" value="ECO:0007669"/>
    <property type="project" value="InterPro"/>
</dbReference>
<organism evidence="7 8">
    <name type="scientific">Romanomermis culicivorax</name>
    <name type="common">Nematode worm</name>
    <dbReference type="NCBI Taxonomy" id="13658"/>
    <lineage>
        <taxon>Eukaryota</taxon>
        <taxon>Metazoa</taxon>
        <taxon>Ecdysozoa</taxon>
        <taxon>Nematoda</taxon>
        <taxon>Enoplea</taxon>
        <taxon>Dorylaimia</taxon>
        <taxon>Mermithida</taxon>
        <taxon>Mermithoidea</taxon>
        <taxon>Mermithidae</taxon>
        <taxon>Romanomermis</taxon>
    </lineage>
</organism>
<dbReference type="GO" id="GO:0007020">
    <property type="term" value="P:microtubule nucleation"/>
    <property type="evidence" value="ECO:0007669"/>
    <property type="project" value="InterPro"/>
</dbReference>
<comment type="subcellular location">
    <subcellularLocation>
        <location evidence="5">Cytoplasm</location>
        <location evidence="5">Cytoskeleton</location>
        <location evidence="5">Microtubule organizing center</location>
    </subcellularLocation>
</comment>
<evidence type="ECO:0000259" key="6">
    <source>
        <dbReference type="Pfam" id="PF04130"/>
    </source>
</evidence>
<dbReference type="Gene3D" id="1.20.120.1900">
    <property type="entry name" value="Gamma-tubulin complex, C-terminal domain"/>
    <property type="match status" value="1"/>
</dbReference>
<evidence type="ECO:0000256" key="2">
    <source>
        <dbReference type="ARBA" id="ARBA00022490"/>
    </source>
</evidence>
<evidence type="ECO:0000256" key="1">
    <source>
        <dbReference type="ARBA" id="ARBA00010337"/>
    </source>
</evidence>
<dbReference type="GO" id="GO:0051321">
    <property type="term" value="P:meiotic cell cycle"/>
    <property type="evidence" value="ECO:0007669"/>
    <property type="project" value="TreeGrafter"/>
</dbReference>
<reference evidence="8" key="1">
    <citation type="submission" date="2022-11" db="UniProtKB">
        <authorList>
            <consortium name="WormBaseParasite"/>
        </authorList>
    </citation>
    <scope>IDENTIFICATION</scope>
</reference>
<evidence type="ECO:0000256" key="4">
    <source>
        <dbReference type="ARBA" id="ARBA00023212"/>
    </source>
</evidence>
<dbReference type="GO" id="GO:0051225">
    <property type="term" value="P:spindle assembly"/>
    <property type="evidence" value="ECO:0007669"/>
    <property type="project" value="TreeGrafter"/>
</dbReference>
<keyword evidence="7" id="KW-1185">Reference proteome</keyword>
<dbReference type="AlphaFoldDB" id="A0A915L577"/>
<dbReference type="GO" id="GO:0005874">
    <property type="term" value="C:microtubule"/>
    <property type="evidence" value="ECO:0007669"/>
    <property type="project" value="UniProtKB-KW"/>
</dbReference>
<dbReference type="Pfam" id="PF04130">
    <property type="entry name" value="GCP_C_terminal"/>
    <property type="match status" value="1"/>
</dbReference>
<protein>
    <recommendedName>
        <fullName evidence="5">Gamma-tubulin complex component</fullName>
    </recommendedName>
</protein>
<accession>A0A915L577</accession>
<dbReference type="WBParaSite" id="nRc.2.0.1.t46204-RA">
    <property type="protein sequence ID" value="nRc.2.0.1.t46204-RA"/>
    <property type="gene ID" value="nRc.2.0.1.g46204"/>
</dbReference>
<dbReference type="InterPro" id="IPR007259">
    <property type="entry name" value="GCP"/>
</dbReference>
<comment type="similarity">
    <text evidence="1 5">Belongs to the TUBGCP family.</text>
</comment>
<dbReference type="InterPro" id="IPR040457">
    <property type="entry name" value="GCP_C"/>
</dbReference>
<dbReference type="InterPro" id="IPR042241">
    <property type="entry name" value="GCP_C_sf"/>
</dbReference>
<keyword evidence="4 5" id="KW-0206">Cytoskeleton</keyword>
<name>A0A915L577_ROMCU</name>
<dbReference type="PANTHER" id="PTHR19302">
    <property type="entry name" value="GAMMA TUBULIN COMPLEX PROTEIN"/>
    <property type="match status" value="1"/>
</dbReference>
<dbReference type="PANTHER" id="PTHR19302:SF33">
    <property type="entry name" value="GAMMA-TUBULIN COMPLEX COMPONENT 5"/>
    <property type="match status" value="1"/>
</dbReference>